<dbReference type="Proteomes" id="UP001164286">
    <property type="component" value="Unassembled WGS sequence"/>
</dbReference>
<dbReference type="EMBL" id="JAKWFO010000005">
    <property type="protein sequence ID" value="KAI9636959.1"/>
    <property type="molecule type" value="Genomic_DNA"/>
</dbReference>
<feature type="chain" id="PRO_5041420353" evidence="1">
    <location>
        <begin position="22"/>
        <end position="303"/>
    </location>
</feature>
<evidence type="ECO:0000313" key="3">
    <source>
        <dbReference type="Proteomes" id="UP001164286"/>
    </source>
</evidence>
<organism evidence="2 3">
    <name type="scientific">Dioszegia hungarica</name>
    <dbReference type="NCBI Taxonomy" id="4972"/>
    <lineage>
        <taxon>Eukaryota</taxon>
        <taxon>Fungi</taxon>
        <taxon>Dikarya</taxon>
        <taxon>Basidiomycota</taxon>
        <taxon>Agaricomycotina</taxon>
        <taxon>Tremellomycetes</taxon>
        <taxon>Tremellales</taxon>
        <taxon>Bulleribasidiaceae</taxon>
        <taxon>Dioszegia</taxon>
    </lineage>
</organism>
<name>A0AA38LWP6_9TREE</name>
<keyword evidence="3" id="KW-1185">Reference proteome</keyword>
<dbReference type="AlphaFoldDB" id="A0AA38LWP6"/>
<dbReference type="RefSeq" id="XP_052946736.1">
    <property type="nucleotide sequence ID" value="XM_053093542.1"/>
</dbReference>
<sequence length="303" mass="32631">MAATATAIAMTAGLISQWVLSAYVHREHWKSLNPSGYGFEGLRKDADTVEKTINAASAMRGDEAVLSEDDLATIRDCFGRMLQEDAKVRKEIARAKLDAAYDGRNAMLRASWSNLTGSIEESGQAAEASGVPTRWPETVEEWVEQAKLETALRSKILYVAACHLGDLIFRADADEVVRADTQTILDHIRAASNGEEPGEDKPSVIEATERLASIESQIVVTGCEYLTPLDHVCLSVIVGFCGEIKAMIQGGEGLEGSSVEGKSRSSAAMATAAKAWLSQYNVARGLLSGPDTETEPVHEDDQS</sequence>
<evidence type="ECO:0000256" key="1">
    <source>
        <dbReference type="SAM" id="SignalP"/>
    </source>
</evidence>
<gene>
    <name evidence="2" type="ORF">MKK02DRAFT_45666</name>
</gene>
<reference evidence="2" key="1">
    <citation type="journal article" date="2022" name="G3 (Bethesda)">
        <title>High quality genome of the basidiomycete yeast Dioszegia hungarica PDD-24b-2 isolated from cloud water.</title>
        <authorList>
            <person name="Jarrige D."/>
            <person name="Haridas S."/>
            <person name="Bleykasten-Grosshans C."/>
            <person name="Joly M."/>
            <person name="Nadalig T."/>
            <person name="Sancelme M."/>
            <person name="Vuilleumier S."/>
            <person name="Grigoriev I.V."/>
            <person name="Amato P."/>
            <person name="Bringel F."/>
        </authorList>
    </citation>
    <scope>NUCLEOTIDE SEQUENCE</scope>
    <source>
        <strain evidence="2">PDD-24b-2</strain>
    </source>
</reference>
<keyword evidence="1" id="KW-0732">Signal</keyword>
<dbReference type="GeneID" id="77732747"/>
<feature type="signal peptide" evidence="1">
    <location>
        <begin position="1"/>
        <end position="21"/>
    </location>
</feature>
<comment type="caution">
    <text evidence="2">The sequence shown here is derived from an EMBL/GenBank/DDBJ whole genome shotgun (WGS) entry which is preliminary data.</text>
</comment>
<accession>A0AA38LWP6</accession>
<proteinExistence type="predicted"/>
<evidence type="ECO:0000313" key="2">
    <source>
        <dbReference type="EMBL" id="KAI9636959.1"/>
    </source>
</evidence>
<protein>
    <submittedName>
        <fullName evidence="2">Uncharacterized protein</fullName>
    </submittedName>
</protein>